<proteinExistence type="predicted"/>
<organism evidence="1 2">
    <name type="scientific">Acetomicrobium thermoterrenum DSM 13490</name>
    <dbReference type="NCBI Taxonomy" id="1120987"/>
    <lineage>
        <taxon>Bacteria</taxon>
        <taxon>Thermotogati</taxon>
        <taxon>Synergistota</taxon>
        <taxon>Synergistia</taxon>
        <taxon>Synergistales</taxon>
        <taxon>Acetomicrobiaceae</taxon>
        <taxon>Acetomicrobium</taxon>
    </lineage>
</organism>
<reference evidence="2" key="1">
    <citation type="submission" date="2016-10" db="EMBL/GenBank/DDBJ databases">
        <authorList>
            <person name="Varghese N."/>
            <person name="Submissions S."/>
        </authorList>
    </citation>
    <scope>NUCLEOTIDE SEQUENCE [LARGE SCALE GENOMIC DNA]</scope>
    <source>
        <strain evidence="2">DSM 13490</strain>
    </source>
</reference>
<accession>A0A1H3FTP1</accession>
<dbReference type="EMBL" id="FNPD01000006">
    <property type="protein sequence ID" value="SDX94432.1"/>
    <property type="molecule type" value="Genomic_DNA"/>
</dbReference>
<evidence type="ECO:0000313" key="1">
    <source>
        <dbReference type="EMBL" id="SDX94432.1"/>
    </source>
</evidence>
<sequence>MAEPLVDQVLRKIGEVRKLYHRLILMVGPPGSDLRYLQHSGRI</sequence>
<dbReference type="RefSeq" id="WP_268753508.1">
    <property type="nucleotide sequence ID" value="NZ_FNPD01000006.1"/>
</dbReference>
<name>A0A1H3FTP1_9BACT</name>
<keyword evidence="2" id="KW-1185">Reference proteome</keyword>
<protein>
    <submittedName>
        <fullName evidence="1">Uncharacterized protein</fullName>
    </submittedName>
</protein>
<gene>
    <name evidence="1" type="ORF">SAMN03080603_01256</name>
</gene>
<dbReference type="AlphaFoldDB" id="A0A1H3FTP1"/>
<evidence type="ECO:0000313" key="2">
    <source>
        <dbReference type="Proteomes" id="UP000199266"/>
    </source>
</evidence>
<dbReference type="Proteomes" id="UP000199266">
    <property type="component" value="Unassembled WGS sequence"/>
</dbReference>